<comment type="caution">
    <text evidence="1">The sequence shown here is derived from an EMBL/GenBank/DDBJ whole genome shotgun (WGS) entry which is preliminary data.</text>
</comment>
<proteinExistence type="predicted"/>
<evidence type="ECO:0000313" key="2">
    <source>
        <dbReference type="Proteomes" id="UP000771797"/>
    </source>
</evidence>
<sequence>MVEDADYQAPVVNRLGVKLKAEDIAAKVWEAAAREVPVHNPVGGVFKMIKLFDKLLPSASTRLTMTFLSRE</sequence>
<dbReference type="Proteomes" id="UP000771797">
    <property type="component" value="Unassembled WGS sequence"/>
</dbReference>
<protein>
    <submittedName>
        <fullName evidence="1">Short chain dehydrogenase</fullName>
    </submittedName>
</protein>
<name>A0ABQ6YBR1_9GAMM</name>
<keyword evidence="2" id="KW-1185">Reference proteome</keyword>
<gene>
    <name evidence="1" type="ORF">A6D6_00562</name>
</gene>
<dbReference type="EMBL" id="AQPF01000003">
    <property type="protein sequence ID" value="KAF0807565.1"/>
    <property type="molecule type" value="Genomic_DNA"/>
</dbReference>
<organism evidence="1 2">
    <name type="scientific">Alcanivorax xiamenensis</name>
    <dbReference type="NCBI Taxonomy" id="1177156"/>
    <lineage>
        <taxon>Bacteria</taxon>
        <taxon>Pseudomonadati</taxon>
        <taxon>Pseudomonadota</taxon>
        <taxon>Gammaproteobacteria</taxon>
        <taxon>Oceanospirillales</taxon>
        <taxon>Alcanivoracaceae</taxon>
        <taxon>Alcanivorax</taxon>
    </lineage>
</organism>
<reference evidence="1 2" key="1">
    <citation type="submission" date="2012-09" db="EMBL/GenBank/DDBJ databases">
        <title>Genome Sequence of alkane-degrading Bacterium Alcanivorax sp. 6-D-6.</title>
        <authorList>
            <person name="Lai Q."/>
            <person name="Shao Z."/>
        </authorList>
    </citation>
    <scope>NUCLEOTIDE SEQUENCE [LARGE SCALE GENOMIC DNA]</scope>
    <source>
        <strain evidence="1 2">6-D-6</strain>
    </source>
</reference>
<accession>A0ABQ6YBR1</accession>
<evidence type="ECO:0000313" key="1">
    <source>
        <dbReference type="EMBL" id="KAF0807565.1"/>
    </source>
</evidence>